<evidence type="ECO:0008006" key="12">
    <source>
        <dbReference type="Google" id="ProtNLM"/>
    </source>
</evidence>
<dbReference type="Gene3D" id="3.40.50.2000">
    <property type="entry name" value="Glycogen Phosphorylase B"/>
    <property type="match status" value="1"/>
</dbReference>
<keyword evidence="11" id="KW-1185">Reference proteome</keyword>
<evidence type="ECO:0000256" key="2">
    <source>
        <dbReference type="ARBA" id="ARBA00004922"/>
    </source>
</evidence>
<proteinExistence type="predicted"/>
<feature type="transmembrane region" description="Helical" evidence="9">
    <location>
        <begin position="127"/>
        <end position="145"/>
    </location>
</feature>
<feature type="transmembrane region" description="Helical" evidence="9">
    <location>
        <begin position="86"/>
        <end position="107"/>
    </location>
</feature>
<keyword evidence="3" id="KW-0328">Glycosyltransferase</keyword>
<protein>
    <recommendedName>
        <fullName evidence="12">Chitobiosyldiphosphodolichol beta-mannosyltransferase</fullName>
    </recommendedName>
</protein>
<keyword evidence="4" id="KW-0808">Transferase</keyword>
<dbReference type="PANTHER" id="PTHR13036:SF0">
    <property type="entry name" value="CHITOBIOSYLDIPHOSPHODOLICHOL BETA-MANNOSYLTRANSFERASE"/>
    <property type="match status" value="1"/>
</dbReference>
<dbReference type="AlphaFoldDB" id="A0A1E7FWV4"/>
<sequence length="466" mass="52469">MSENKLLLGKSSLHVIVVVLGDLGRSPRMQYHASSLLKEGHTVSLVGYTGEKLITELQDNTEDRLHVIRFSVPSPDIFKKVLPIYLIWRILSLCLYLLYALMVSVPNESIKSSTKRRVDCVLVQNPPAMPLLFVVHIYCILTSIIKGYRPAFIIDWHNLLYEQIMAPLANSHLCVTDAMKTFIQKEFGVSDRKIHVLHDCPPSMFKTQTSKENHRLLTKIHGKLCASCSKKSCPRSWYQHLDPSTQTLFTEKISNSTTNGADKYSPRLNRPALVTSSTSWTTDEDFGILLDALVRLDVRISELKSSLKVVVIVTGKGPQKGFYQKEISILKLKNIAIQTIWLEPADYPRLLACADLGVSLHTSTSGIDLPMKILDLFGCEVPVCAYNFPSLPELVKDDVNGRIFESASDLHEQLLILLSPLDTYPGCWPPHGFGDLARYSRKLLGRKRWDGNWKENALPAIQSVCR</sequence>
<evidence type="ECO:0000256" key="4">
    <source>
        <dbReference type="ARBA" id="ARBA00022679"/>
    </source>
</evidence>
<reference evidence="10 11" key="1">
    <citation type="submission" date="2016-09" db="EMBL/GenBank/DDBJ databases">
        <title>Extensive genetic diversity and differential bi-allelic expression allows diatom success in the polar Southern Ocean.</title>
        <authorList>
            <consortium name="DOE Joint Genome Institute"/>
            <person name="Mock T."/>
            <person name="Otillar R.P."/>
            <person name="Strauss J."/>
            <person name="Dupont C."/>
            <person name="Frickenhaus S."/>
            <person name="Maumus F."/>
            <person name="Mcmullan M."/>
            <person name="Sanges R."/>
            <person name="Schmutz J."/>
            <person name="Toseland A."/>
            <person name="Valas R."/>
            <person name="Veluchamy A."/>
            <person name="Ward B.J."/>
            <person name="Allen A."/>
            <person name="Barry K."/>
            <person name="Falciatore A."/>
            <person name="Ferrante M."/>
            <person name="Fortunato A.E."/>
            <person name="Gloeckner G."/>
            <person name="Gruber A."/>
            <person name="Hipkin R."/>
            <person name="Janech M."/>
            <person name="Kroth P."/>
            <person name="Leese F."/>
            <person name="Lindquist E."/>
            <person name="Lyon B.R."/>
            <person name="Martin J."/>
            <person name="Mayer C."/>
            <person name="Parker M."/>
            <person name="Quesneville H."/>
            <person name="Raymond J."/>
            <person name="Uhlig C."/>
            <person name="Valentin K.U."/>
            <person name="Worden A.Z."/>
            <person name="Armbrust E.V."/>
            <person name="Bowler C."/>
            <person name="Green B."/>
            <person name="Moulton V."/>
            <person name="Van Oosterhout C."/>
            <person name="Grigoriev I."/>
        </authorList>
    </citation>
    <scope>NUCLEOTIDE SEQUENCE [LARGE SCALE GENOMIC DNA]</scope>
    <source>
        <strain evidence="10 11">CCMP1102</strain>
    </source>
</reference>
<evidence type="ECO:0000256" key="7">
    <source>
        <dbReference type="ARBA" id="ARBA00022989"/>
    </source>
</evidence>
<dbReference type="InterPro" id="IPR026051">
    <property type="entry name" value="ALG1-like"/>
</dbReference>
<dbReference type="OrthoDB" id="614844at2759"/>
<gene>
    <name evidence="10" type="ORF">FRACYDRAFT_273942</name>
</gene>
<dbReference type="SUPFAM" id="SSF53756">
    <property type="entry name" value="UDP-Glycosyltransferase/glycogen phosphorylase"/>
    <property type="match status" value="1"/>
</dbReference>
<dbReference type="InParanoid" id="A0A1E7FWV4"/>
<comment type="pathway">
    <text evidence="2">Protein modification; protein glycosylation.</text>
</comment>
<evidence type="ECO:0000256" key="9">
    <source>
        <dbReference type="SAM" id="Phobius"/>
    </source>
</evidence>
<name>A0A1E7FWV4_9STRA</name>
<dbReference type="GO" id="GO:0005789">
    <property type="term" value="C:endoplasmic reticulum membrane"/>
    <property type="evidence" value="ECO:0007669"/>
    <property type="project" value="UniProtKB-SubCell"/>
</dbReference>
<evidence type="ECO:0000256" key="1">
    <source>
        <dbReference type="ARBA" id="ARBA00004389"/>
    </source>
</evidence>
<dbReference type="PANTHER" id="PTHR13036">
    <property type="entry name" value="BETA1,4 MANNOSYLTRANSFERASE"/>
    <property type="match status" value="1"/>
</dbReference>
<evidence type="ECO:0000313" key="11">
    <source>
        <dbReference type="Proteomes" id="UP000095751"/>
    </source>
</evidence>
<keyword evidence="8 9" id="KW-0472">Membrane</keyword>
<accession>A0A1E7FWV4</accession>
<dbReference type="Proteomes" id="UP000095751">
    <property type="component" value="Unassembled WGS sequence"/>
</dbReference>
<dbReference type="GO" id="GO:0000030">
    <property type="term" value="F:mannosyltransferase activity"/>
    <property type="evidence" value="ECO:0007669"/>
    <property type="project" value="InterPro"/>
</dbReference>
<evidence type="ECO:0000256" key="3">
    <source>
        <dbReference type="ARBA" id="ARBA00022676"/>
    </source>
</evidence>
<keyword evidence="5 9" id="KW-0812">Transmembrane</keyword>
<evidence type="ECO:0000256" key="8">
    <source>
        <dbReference type="ARBA" id="ARBA00023136"/>
    </source>
</evidence>
<dbReference type="KEGG" id="fcy:FRACYDRAFT_273942"/>
<comment type="subcellular location">
    <subcellularLocation>
        <location evidence="1">Endoplasmic reticulum membrane</location>
        <topology evidence="1">Single-pass membrane protein</topology>
    </subcellularLocation>
</comment>
<evidence type="ECO:0000256" key="6">
    <source>
        <dbReference type="ARBA" id="ARBA00022824"/>
    </source>
</evidence>
<dbReference type="Pfam" id="PF13692">
    <property type="entry name" value="Glyco_trans_1_4"/>
    <property type="match status" value="1"/>
</dbReference>
<organism evidence="10 11">
    <name type="scientific">Fragilariopsis cylindrus CCMP1102</name>
    <dbReference type="NCBI Taxonomy" id="635003"/>
    <lineage>
        <taxon>Eukaryota</taxon>
        <taxon>Sar</taxon>
        <taxon>Stramenopiles</taxon>
        <taxon>Ochrophyta</taxon>
        <taxon>Bacillariophyta</taxon>
        <taxon>Bacillariophyceae</taxon>
        <taxon>Bacillariophycidae</taxon>
        <taxon>Bacillariales</taxon>
        <taxon>Bacillariaceae</taxon>
        <taxon>Fragilariopsis</taxon>
    </lineage>
</organism>
<evidence type="ECO:0000256" key="5">
    <source>
        <dbReference type="ARBA" id="ARBA00022692"/>
    </source>
</evidence>
<keyword evidence="6" id="KW-0256">Endoplasmic reticulum</keyword>
<keyword evidence="7 9" id="KW-1133">Transmembrane helix</keyword>
<dbReference type="EMBL" id="KV784353">
    <property type="protein sequence ID" value="OEU22627.1"/>
    <property type="molecule type" value="Genomic_DNA"/>
</dbReference>
<evidence type="ECO:0000313" key="10">
    <source>
        <dbReference type="EMBL" id="OEU22627.1"/>
    </source>
</evidence>